<keyword evidence="3 8" id="KW-0349">Heme</keyword>
<dbReference type="GO" id="GO:0005506">
    <property type="term" value="F:iron ion binding"/>
    <property type="evidence" value="ECO:0007669"/>
    <property type="project" value="InterPro"/>
</dbReference>
<dbReference type="SUPFAM" id="SSF48264">
    <property type="entry name" value="Cytochrome P450"/>
    <property type="match status" value="1"/>
</dbReference>
<dbReference type="FunFam" id="1.10.630.10:FF:000036">
    <property type="entry name" value="CYtochrome P450 family"/>
    <property type="match status" value="1"/>
</dbReference>
<dbReference type="GO" id="GO:0006805">
    <property type="term" value="P:xenobiotic metabolic process"/>
    <property type="evidence" value="ECO:0007669"/>
    <property type="project" value="TreeGrafter"/>
</dbReference>
<dbReference type="GO" id="GO:0016712">
    <property type="term" value="F:oxidoreductase activity, acting on paired donors, with incorporation or reduction of molecular oxygen, reduced flavin or flavoprotein as one donor, and incorporation of one atom of oxygen"/>
    <property type="evidence" value="ECO:0007669"/>
    <property type="project" value="TreeGrafter"/>
</dbReference>
<evidence type="ECO:0000313" key="11">
    <source>
        <dbReference type="Proteomes" id="UP000694920"/>
    </source>
</evidence>
<keyword evidence="6 8" id="KW-0408">Iron</keyword>
<evidence type="ECO:0000256" key="3">
    <source>
        <dbReference type="ARBA" id="ARBA00022617"/>
    </source>
</evidence>
<comment type="cofactor">
    <cofactor evidence="1 8">
        <name>heme</name>
        <dbReference type="ChEBI" id="CHEBI:30413"/>
    </cofactor>
</comment>
<keyword evidence="10" id="KW-0732">Signal</keyword>
<evidence type="ECO:0000256" key="7">
    <source>
        <dbReference type="ARBA" id="ARBA00023033"/>
    </source>
</evidence>
<proteinExistence type="inferred from homology"/>
<dbReference type="RefSeq" id="XP_015598468.1">
    <property type="nucleotide sequence ID" value="XM_015742982.2"/>
</dbReference>
<dbReference type="Proteomes" id="UP000694920">
    <property type="component" value="Unplaced"/>
</dbReference>
<evidence type="ECO:0000256" key="9">
    <source>
        <dbReference type="RuleBase" id="RU000461"/>
    </source>
</evidence>
<name>A0AAJ7FM07_CEPCN</name>
<reference evidence="12" key="1">
    <citation type="submission" date="2025-08" db="UniProtKB">
        <authorList>
            <consortium name="RefSeq"/>
        </authorList>
    </citation>
    <scope>IDENTIFICATION</scope>
</reference>
<dbReference type="Pfam" id="PF00067">
    <property type="entry name" value="p450"/>
    <property type="match status" value="1"/>
</dbReference>
<dbReference type="InterPro" id="IPR036396">
    <property type="entry name" value="Cyt_P450_sf"/>
</dbReference>
<dbReference type="GO" id="GO:0006082">
    <property type="term" value="P:organic acid metabolic process"/>
    <property type="evidence" value="ECO:0007669"/>
    <property type="project" value="TreeGrafter"/>
</dbReference>
<dbReference type="PRINTS" id="PR00385">
    <property type="entry name" value="P450"/>
</dbReference>
<protein>
    <submittedName>
        <fullName evidence="12">Methyl farnesoate epoxidase</fullName>
    </submittedName>
</protein>
<dbReference type="PROSITE" id="PS00086">
    <property type="entry name" value="CYTOCHROME_P450"/>
    <property type="match status" value="1"/>
</dbReference>
<accession>A0AAJ7FM07</accession>
<dbReference type="Gene3D" id="1.10.630.10">
    <property type="entry name" value="Cytochrome P450"/>
    <property type="match status" value="1"/>
</dbReference>
<dbReference type="PRINTS" id="PR00463">
    <property type="entry name" value="EP450I"/>
</dbReference>
<dbReference type="PANTHER" id="PTHR24300">
    <property type="entry name" value="CYTOCHROME P450 508A4-RELATED"/>
    <property type="match status" value="1"/>
</dbReference>
<dbReference type="InterPro" id="IPR002401">
    <property type="entry name" value="Cyt_P450_E_grp-I"/>
</dbReference>
<evidence type="ECO:0000256" key="8">
    <source>
        <dbReference type="PIRSR" id="PIRSR602401-1"/>
    </source>
</evidence>
<dbReference type="KEGG" id="ccin:107269292"/>
<evidence type="ECO:0000256" key="6">
    <source>
        <dbReference type="ARBA" id="ARBA00023004"/>
    </source>
</evidence>
<dbReference type="InterPro" id="IPR050182">
    <property type="entry name" value="Cytochrome_P450_fam2"/>
</dbReference>
<evidence type="ECO:0000256" key="10">
    <source>
        <dbReference type="SAM" id="SignalP"/>
    </source>
</evidence>
<feature type="chain" id="PRO_5042619908" evidence="10">
    <location>
        <begin position="25"/>
        <end position="498"/>
    </location>
</feature>
<gene>
    <name evidence="12" type="primary">LOC107269292</name>
</gene>
<evidence type="ECO:0000256" key="1">
    <source>
        <dbReference type="ARBA" id="ARBA00001971"/>
    </source>
</evidence>
<dbReference type="GeneID" id="107269292"/>
<evidence type="ECO:0000256" key="4">
    <source>
        <dbReference type="ARBA" id="ARBA00022723"/>
    </source>
</evidence>
<dbReference type="PANTHER" id="PTHR24300:SF376">
    <property type="entry name" value="CYTOCHROME P450 15A1"/>
    <property type="match status" value="1"/>
</dbReference>
<keyword evidence="11" id="KW-1185">Reference proteome</keyword>
<dbReference type="GO" id="GO:0005737">
    <property type="term" value="C:cytoplasm"/>
    <property type="evidence" value="ECO:0007669"/>
    <property type="project" value="TreeGrafter"/>
</dbReference>
<evidence type="ECO:0000313" key="12">
    <source>
        <dbReference type="RefSeq" id="XP_015598468.1"/>
    </source>
</evidence>
<dbReference type="AlphaFoldDB" id="A0AAJ7FM07"/>
<feature type="binding site" description="axial binding residue" evidence="8">
    <location>
        <position position="439"/>
    </location>
    <ligand>
        <name>heme</name>
        <dbReference type="ChEBI" id="CHEBI:30413"/>
    </ligand>
    <ligandPart>
        <name>Fe</name>
        <dbReference type="ChEBI" id="CHEBI:18248"/>
    </ligandPart>
</feature>
<feature type="signal peptide" evidence="10">
    <location>
        <begin position="1"/>
        <end position="24"/>
    </location>
</feature>
<dbReference type="InterPro" id="IPR017972">
    <property type="entry name" value="Cyt_P450_CS"/>
</dbReference>
<organism evidence="11 12">
    <name type="scientific">Cephus cinctus</name>
    <name type="common">Wheat stem sawfly</name>
    <dbReference type="NCBI Taxonomy" id="211228"/>
    <lineage>
        <taxon>Eukaryota</taxon>
        <taxon>Metazoa</taxon>
        <taxon>Ecdysozoa</taxon>
        <taxon>Arthropoda</taxon>
        <taxon>Hexapoda</taxon>
        <taxon>Insecta</taxon>
        <taxon>Pterygota</taxon>
        <taxon>Neoptera</taxon>
        <taxon>Endopterygota</taxon>
        <taxon>Hymenoptera</taxon>
        <taxon>Cephoidea</taxon>
        <taxon>Cephidae</taxon>
        <taxon>Cephus</taxon>
    </lineage>
</organism>
<keyword evidence="5 9" id="KW-0560">Oxidoreductase</keyword>
<evidence type="ECO:0000256" key="2">
    <source>
        <dbReference type="ARBA" id="ARBA00010617"/>
    </source>
</evidence>
<dbReference type="InterPro" id="IPR001128">
    <property type="entry name" value="Cyt_P450"/>
</dbReference>
<dbReference type="GO" id="GO:0020037">
    <property type="term" value="F:heme binding"/>
    <property type="evidence" value="ECO:0007669"/>
    <property type="project" value="InterPro"/>
</dbReference>
<keyword evidence="7 9" id="KW-0503">Monooxygenase</keyword>
<evidence type="ECO:0000256" key="5">
    <source>
        <dbReference type="ARBA" id="ARBA00023002"/>
    </source>
</evidence>
<comment type="similarity">
    <text evidence="2 9">Belongs to the cytochrome P450 family.</text>
</comment>
<dbReference type="GO" id="GO:0008395">
    <property type="term" value="F:steroid hydroxylase activity"/>
    <property type="evidence" value="ECO:0007669"/>
    <property type="project" value="TreeGrafter"/>
</dbReference>
<sequence length="498" mass="57631">MLHTLLFLFFVLLVVFFIYDSIKPEYFPPGPRWLPLVGCLPRFWILRKKCGYIHEAIKELSDIYGPVLGLKLGKQKLIVISGHDLVKKVLLQEEFNGRPDGFFFRLRAFEKRRGVLFTDGPAWYEMRKFTMKHFRNFGLGQTTMINRVTVEAENLVKELQKQCKNGPILMHRVFDVAIINSLWIMFAGHGFEYGDKKMKDILDTVHTAFRVMDTMGGLVSQMPFLRFLIPELSGYNELVRIHEKFWAFIDEEITNHDMKLDINLPQDLIDTFLIEISRNKSADSIFNRENLLILCLDLFLAGSETTSNTLAWTFICLALYPEWITRLQKDLEKVVGRNRPPCMSDAPSLPRIEAFLAEVQRSHILAPFGIPHRATKDVTLGGYKIPKDTLVLLSYYSVAMDKDHWENPKEFRPQRFLDSNGQFSQKSAAIPFGQGKRRCLGEILARSTLFLFFTYVIHYFDFEISPVHGTPDPNGYDGFSISPKPYYLKLSLRSDLEN</sequence>
<keyword evidence="4 8" id="KW-0479">Metal-binding</keyword>